<evidence type="ECO:0000256" key="1">
    <source>
        <dbReference type="SAM" id="MobiDB-lite"/>
    </source>
</evidence>
<dbReference type="PANTHER" id="PTHR22601">
    <property type="entry name" value="ISP4 LIKE PROTEIN"/>
    <property type="match status" value="1"/>
</dbReference>
<dbReference type="EMBL" id="JARKIB010000039">
    <property type="protein sequence ID" value="KAJ7759502.1"/>
    <property type="molecule type" value="Genomic_DNA"/>
</dbReference>
<feature type="non-terminal residue" evidence="2">
    <location>
        <position position="1"/>
    </location>
</feature>
<organism evidence="2 3">
    <name type="scientific">Mycena metata</name>
    <dbReference type="NCBI Taxonomy" id="1033252"/>
    <lineage>
        <taxon>Eukaryota</taxon>
        <taxon>Fungi</taxon>
        <taxon>Dikarya</taxon>
        <taxon>Basidiomycota</taxon>
        <taxon>Agaricomycotina</taxon>
        <taxon>Agaricomycetes</taxon>
        <taxon>Agaricomycetidae</taxon>
        <taxon>Agaricales</taxon>
        <taxon>Marasmiineae</taxon>
        <taxon>Mycenaceae</taxon>
        <taxon>Mycena</taxon>
    </lineage>
</organism>
<feature type="region of interest" description="Disordered" evidence="1">
    <location>
        <begin position="1"/>
        <end position="20"/>
    </location>
</feature>
<protein>
    <submittedName>
        <fullName evidence="2">Uncharacterized protein</fullName>
    </submittedName>
</protein>
<dbReference type="AlphaFoldDB" id="A0AAD7JC51"/>
<feature type="non-terminal residue" evidence="2">
    <location>
        <position position="87"/>
    </location>
</feature>
<sequence>SFHDPNLPHFPDATSLLEDDSPYPEVRSAVANTDDPAIPVATLRARTLGILWAVLIPGLNQLFFFRYPAVTVLTFPLGRLWARLLPN</sequence>
<name>A0AAD7JC51_9AGAR</name>
<evidence type="ECO:0000313" key="3">
    <source>
        <dbReference type="Proteomes" id="UP001215598"/>
    </source>
</evidence>
<reference evidence="2" key="1">
    <citation type="submission" date="2023-03" db="EMBL/GenBank/DDBJ databases">
        <title>Massive genome expansion in bonnet fungi (Mycena s.s.) driven by repeated elements and novel gene families across ecological guilds.</title>
        <authorList>
            <consortium name="Lawrence Berkeley National Laboratory"/>
            <person name="Harder C.B."/>
            <person name="Miyauchi S."/>
            <person name="Viragh M."/>
            <person name="Kuo A."/>
            <person name="Thoen E."/>
            <person name="Andreopoulos B."/>
            <person name="Lu D."/>
            <person name="Skrede I."/>
            <person name="Drula E."/>
            <person name="Henrissat B."/>
            <person name="Morin E."/>
            <person name="Kohler A."/>
            <person name="Barry K."/>
            <person name="LaButti K."/>
            <person name="Morin E."/>
            <person name="Salamov A."/>
            <person name="Lipzen A."/>
            <person name="Mereny Z."/>
            <person name="Hegedus B."/>
            <person name="Baldrian P."/>
            <person name="Stursova M."/>
            <person name="Weitz H."/>
            <person name="Taylor A."/>
            <person name="Grigoriev I.V."/>
            <person name="Nagy L.G."/>
            <person name="Martin F."/>
            <person name="Kauserud H."/>
        </authorList>
    </citation>
    <scope>NUCLEOTIDE SEQUENCE</scope>
    <source>
        <strain evidence="2">CBHHK182m</strain>
    </source>
</reference>
<keyword evidence="3" id="KW-1185">Reference proteome</keyword>
<dbReference type="Proteomes" id="UP001215598">
    <property type="component" value="Unassembled WGS sequence"/>
</dbReference>
<dbReference type="InterPro" id="IPR004648">
    <property type="entry name" value="Oligpept_transpt"/>
</dbReference>
<comment type="caution">
    <text evidence="2">The sequence shown here is derived from an EMBL/GenBank/DDBJ whole genome shotgun (WGS) entry which is preliminary data.</text>
</comment>
<accession>A0AAD7JC51</accession>
<evidence type="ECO:0000313" key="2">
    <source>
        <dbReference type="EMBL" id="KAJ7759502.1"/>
    </source>
</evidence>
<gene>
    <name evidence="2" type="ORF">B0H16DRAFT_1256105</name>
</gene>
<dbReference type="GO" id="GO:0055085">
    <property type="term" value="P:transmembrane transport"/>
    <property type="evidence" value="ECO:0007669"/>
    <property type="project" value="InterPro"/>
</dbReference>
<proteinExistence type="predicted"/>